<feature type="compositionally biased region" description="Low complexity" evidence="1">
    <location>
        <begin position="342"/>
        <end position="355"/>
    </location>
</feature>
<gene>
    <name evidence="3" type="ORF">S1361_04925</name>
</gene>
<feature type="region of interest" description="Disordered" evidence="1">
    <location>
        <begin position="342"/>
        <end position="388"/>
    </location>
</feature>
<dbReference type="PANTHER" id="PTHR34293">
    <property type="entry name" value="HTH-TYPE TRANSCRIPTIONAL REGULATOR TRMBL2"/>
    <property type="match status" value="1"/>
</dbReference>
<feature type="domain" description="HTH luxR-type" evidence="2">
    <location>
        <begin position="282"/>
        <end position="331"/>
    </location>
</feature>
<dbReference type="Proteomes" id="UP000663908">
    <property type="component" value="Chromosome"/>
</dbReference>
<dbReference type="InterPro" id="IPR036388">
    <property type="entry name" value="WH-like_DNA-bd_sf"/>
</dbReference>
<evidence type="ECO:0000313" key="4">
    <source>
        <dbReference type="Proteomes" id="UP000663908"/>
    </source>
</evidence>
<protein>
    <submittedName>
        <fullName evidence="3">Bacterial regulatory protein, LuxR family</fullName>
    </submittedName>
</protein>
<evidence type="ECO:0000256" key="1">
    <source>
        <dbReference type="SAM" id="MobiDB-lite"/>
    </source>
</evidence>
<dbReference type="EMBL" id="CP071839">
    <property type="protein sequence ID" value="QTD96681.1"/>
    <property type="molecule type" value="Genomic_DNA"/>
</dbReference>
<name>A0ABX7TJZ0_STRCY</name>
<dbReference type="Gene3D" id="1.10.10.10">
    <property type="entry name" value="Winged helix-like DNA-binding domain superfamily/Winged helix DNA-binding domain"/>
    <property type="match status" value="1"/>
</dbReference>
<proteinExistence type="predicted"/>
<keyword evidence="4" id="KW-1185">Reference proteome</keyword>
<evidence type="ECO:0000259" key="2">
    <source>
        <dbReference type="SMART" id="SM00421"/>
    </source>
</evidence>
<accession>A0ABX7TJZ0</accession>
<dbReference type="InterPro" id="IPR000792">
    <property type="entry name" value="Tscrpt_reg_LuxR_C"/>
</dbReference>
<organism evidence="3 4">
    <name type="scientific">Streptomyces cyanogenus</name>
    <dbReference type="NCBI Taxonomy" id="80860"/>
    <lineage>
        <taxon>Bacteria</taxon>
        <taxon>Bacillati</taxon>
        <taxon>Actinomycetota</taxon>
        <taxon>Actinomycetes</taxon>
        <taxon>Kitasatosporales</taxon>
        <taxon>Streptomycetaceae</taxon>
        <taxon>Streptomyces</taxon>
    </lineage>
</organism>
<dbReference type="SMART" id="SM00421">
    <property type="entry name" value="HTH_LUXR"/>
    <property type="match status" value="1"/>
</dbReference>
<dbReference type="InterPro" id="IPR016032">
    <property type="entry name" value="Sig_transdc_resp-reg_C-effctor"/>
</dbReference>
<sequence>MTLHGSKSPFGSTKLNESAAAAYRHAVVQGRFDRTQVAAALGITESAAADIEETLLSVHLLRRNPSSADTPTPVSPDVAAVSLVGPAEAEIRDLQQQVAQARSGLLALLPDYFESRRRRRGTEAFDVIHDRRDLQAVLDDHGARCRSELLTAQPGGSRRAGALEEAQPLAIERLRRGVRLKHLYQHTVRSDPATTDYVRAVTAAGATVRTTDELIDRMIIYDREVVFLPEQQLEDGPPGAVVIREPALVAFLCRVYDHIWSGAMPFVPDAQEDPNITDELKRAVVRLMAQGHKDEVVARRLGMSLRTCRRHIAQIMEELDSSSRFQAGVNVMLHGLLDAPSAGTSGADGSGATSGFPWDQPGSATSGTAHRRVAGSPGYVGYAADDPA</sequence>
<reference evidence="3 4" key="1">
    <citation type="submission" date="2021-03" db="EMBL/GenBank/DDBJ databases">
        <title>Complete genome sequence of Streptomyces cyanogenus S136, producer of anticancer angucycline landomycin A.</title>
        <authorList>
            <person name="Hrab P."/>
            <person name="Ruckert C."/>
            <person name="Busche T."/>
            <person name="Ostash I."/>
            <person name="Kalinowski J."/>
            <person name="Fedorenko V."/>
            <person name="Yushchuk O."/>
            <person name="Ostash B."/>
        </authorList>
    </citation>
    <scope>NUCLEOTIDE SEQUENCE [LARGE SCALE GENOMIC DNA]</scope>
    <source>
        <strain evidence="3 4">S136</strain>
    </source>
</reference>
<evidence type="ECO:0000313" key="3">
    <source>
        <dbReference type="EMBL" id="QTD96681.1"/>
    </source>
</evidence>
<dbReference type="SUPFAM" id="SSF46894">
    <property type="entry name" value="C-terminal effector domain of the bipartite response regulators"/>
    <property type="match status" value="1"/>
</dbReference>
<dbReference type="InterPro" id="IPR051797">
    <property type="entry name" value="TrmB-like"/>
</dbReference>
<dbReference type="PANTHER" id="PTHR34293:SF1">
    <property type="entry name" value="HTH-TYPE TRANSCRIPTIONAL REGULATOR TRMBL2"/>
    <property type="match status" value="1"/>
</dbReference>